<dbReference type="EMBL" id="MDYQ01000520">
    <property type="protein sequence ID" value="PRP73951.1"/>
    <property type="molecule type" value="Genomic_DNA"/>
</dbReference>
<proteinExistence type="inferred from homology"/>
<dbReference type="GO" id="GO:0051015">
    <property type="term" value="F:actin filament binding"/>
    <property type="evidence" value="ECO:0007669"/>
    <property type="project" value="TreeGrafter"/>
</dbReference>
<keyword evidence="3 5" id="KW-0117">Actin capping</keyword>
<keyword evidence="4 5" id="KW-0009">Actin-binding</keyword>
<evidence type="ECO:0000256" key="2">
    <source>
        <dbReference type="ARBA" id="ARBA00014038"/>
    </source>
</evidence>
<keyword evidence="7" id="KW-1185">Reference proteome</keyword>
<dbReference type="PRINTS" id="PR00191">
    <property type="entry name" value="FACTINCAPA"/>
</dbReference>
<comment type="function">
    <text evidence="5">F-actin-capping proteins bind in a Ca(2+)-independent manner to the fast growing ends of actin filaments (barbed end) thereby blocking the exchange of subunits at these ends. Unlike other capping proteins (such as gelsolin and severin), these proteins do not sever actin filaments.</text>
</comment>
<dbReference type="InterPro" id="IPR017865">
    <property type="entry name" value="F-actin_cap_asu_CS"/>
</dbReference>
<dbReference type="GO" id="GO:0051016">
    <property type="term" value="P:barbed-end actin filament capping"/>
    <property type="evidence" value="ECO:0007669"/>
    <property type="project" value="UniProtKB-UniRule"/>
</dbReference>
<dbReference type="Pfam" id="PF01267">
    <property type="entry name" value="F-actin_cap_A"/>
    <property type="match status" value="1"/>
</dbReference>
<dbReference type="InterPro" id="IPR002189">
    <property type="entry name" value="CapZ_alpha"/>
</dbReference>
<dbReference type="Proteomes" id="UP000241769">
    <property type="component" value="Unassembled WGS sequence"/>
</dbReference>
<organism evidence="6 7">
    <name type="scientific">Planoprotostelium fungivorum</name>
    <dbReference type="NCBI Taxonomy" id="1890364"/>
    <lineage>
        <taxon>Eukaryota</taxon>
        <taxon>Amoebozoa</taxon>
        <taxon>Evosea</taxon>
        <taxon>Variosea</taxon>
        <taxon>Cavosteliida</taxon>
        <taxon>Cavosteliaceae</taxon>
        <taxon>Planoprotostelium</taxon>
    </lineage>
</organism>
<dbReference type="OrthoDB" id="340550at2759"/>
<evidence type="ECO:0000313" key="6">
    <source>
        <dbReference type="EMBL" id="PRP73951.1"/>
    </source>
</evidence>
<gene>
    <name evidence="6" type="ORF">PROFUN_08144</name>
</gene>
<dbReference type="PROSITE" id="PS00748">
    <property type="entry name" value="F_ACTIN_CAPPING_A_1"/>
    <property type="match status" value="1"/>
</dbReference>
<dbReference type="SUPFAM" id="SSF90096">
    <property type="entry name" value="Subunits of heterodimeric actin filament capping protein Capz"/>
    <property type="match status" value="1"/>
</dbReference>
<evidence type="ECO:0000256" key="1">
    <source>
        <dbReference type="ARBA" id="ARBA00010479"/>
    </source>
</evidence>
<dbReference type="FunCoup" id="A0A2P6MQG9">
    <property type="interactions" value="679"/>
</dbReference>
<comment type="caution">
    <text evidence="6">The sequence shown here is derived from an EMBL/GenBank/DDBJ whole genome shotgun (WGS) entry which is preliminary data.</text>
</comment>
<dbReference type="GO" id="GO:0030863">
    <property type="term" value="C:cortical cytoskeleton"/>
    <property type="evidence" value="ECO:0007669"/>
    <property type="project" value="TreeGrafter"/>
</dbReference>
<dbReference type="GO" id="GO:0008290">
    <property type="term" value="C:F-actin capping protein complex"/>
    <property type="evidence" value="ECO:0007669"/>
    <property type="project" value="UniProtKB-UniRule"/>
</dbReference>
<dbReference type="InParanoid" id="A0A2P6MQG9"/>
<reference evidence="6 7" key="1">
    <citation type="journal article" date="2018" name="Genome Biol. Evol.">
        <title>Multiple Roots of Fruiting Body Formation in Amoebozoa.</title>
        <authorList>
            <person name="Hillmann F."/>
            <person name="Forbes G."/>
            <person name="Novohradska S."/>
            <person name="Ferling I."/>
            <person name="Riege K."/>
            <person name="Groth M."/>
            <person name="Westermann M."/>
            <person name="Marz M."/>
            <person name="Spaller T."/>
            <person name="Winckler T."/>
            <person name="Schaap P."/>
            <person name="Glockner G."/>
        </authorList>
    </citation>
    <scope>NUCLEOTIDE SEQUENCE [LARGE SCALE GENOMIC DNA]</scope>
    <source>
        <strain evidence="6 7">Jena</strain>
    </source>
</reference>
<name>A0A2P6MQG9_9EUKA</name>
<evidence type="ECO:0000256" key="5">
    <source>
        <dbReference type="RuleBase" id="RU365077"/>
    </source>
</evidence>
<accession>A0A2P6MQG9</accession>
<dbReference type="InterPro" id="IPR042276">
    <property type="entry name" value="CapZ_alpha/beta_2"/>
</dbReference>
<evidence type="ECO:0000313" key="7">
    <source>
        <dbReference type="Proteomes" id="UP000241769"/>
    </source>
</evidence>
<dbReference type="Gene3D" id="3.90.1150.210">
    <property type="entry name" value="F-actin capping protein, beta subunit"/>
    <property type="match status" value="1"/>
</dbReference>
<dbReference type="PANTHER" id="PTHR10653:SF0">
    <property type="entry name" value="F-ACTIN-CAPPING PROTEIN SUBUNIT ALPHA"/>
    <property type="match status" value="1"/>
</dbReference>
<evidence type="ECO:0000256" key="3">
    <source>
        <dbReference type="ARBA" id="ARBA00022467"/>
    </source>
</evidence>
<dbReference type="FunFam" id="3.90.1150.210:FF:000003">
    <property type="entry name" value="F-actin-capping protein subunit alpha"/>
    <property type="match status" value="1"/>
</dbReference>
<dbReference type="InterPro" id="IPR037282">
    <property type="entry name" value="CapZ_alpha/beta"/>
</dbReference>
<comment type="subunit">
    <text evidence="5">Heterodimer of an alpha and a beta subunit.</text>
</comment>
<sequence length="275" mass="30381">MSEPTQEELIEIATNFILSSPPGELGEVVTDVRALLPDEKMINASASRTFREYNTEQMIAVDSPKGHKVLITKYGEVSDSEFVDPRGGLVLRFDHIKQQVVGNRPISGELEASTEPLRSAFDKAFAEYVKEHYPQGAVTTYGKGGDIIVAISAARFNSNNFWNGRWRAVWTYHNGELTGHFKIVVHYYEDGNVQLNTDTTVKVSSPSAGSPDATAAAAVKAALKAEQTFQSSLEANYSTMGDTTFKALRRKLPITQTKIDWDKIKNYKVANTLGK</sequence>
<dbReference type="STRING" id="1890364.A0A2P6MQG9"/>
<dbReference type="AlphaFoldDB" id="A0A2P6MQG9"/>
<dbReference type="PANTHER" id="PTHR10653">
    <property type="entry name" value="F-ACTIN-CAPPING PROTEIN SUBUNIT ALPHA"/>
    <property type="match status" value="1"/>
</dbReference>
<protein>
    <recommendedName>
        <fullName evidence="2 5">F-actin-capping protein subunit alpha</fullName>
    </recommendedName>
</protein>
<dbReference type="InterPro" id="IPR042489">
    <property type="entry name" value="CapZ_alpha_1"/>
</dbReference>
<evidence type="ECO:0000256" key="4">
    <source>
        <dbReference type="ARBA" id="ARBA00023203"/>
    </source>
</evidence>
<comment type="similarity">
    <text evidence="1 5">Belongs to the F-actin-capping protein alpha subunit family.</text>
</comment>
<dbReference type="GO" id="GO:0030036">
    <property type="term" value="P:actin cytoskeleton organization"/>
    <property type="evidence" value="ECO:0007669"/>
    <property type="project" value="TreeGrafter"/>
</dbReference>
<dbReference type="Gene3D" id="3.30.1140.60">
    <property type="entry name" value="F-actin capping protein, alpha subunit"/>
    <property type="match status" value="1"/>
</dbReference>